<name>A0A172ZBE2_9BACL</name>
<reference evidence="8" key="1">
    <citation type="submission" date="2015-10" db="EMBL/GenBank/DDBJ databases">
        <title>Genome of Paenibacillus bovis sp. nov.</title>
        <authorList>
            <person name="Wu Z."/>
            <person name="Gao C."/>
            <person name="Liu Z."/>
            <person name="Zheng H."/>
        </authorList>
    </citation>
    <scope>NUCLEOTIDE SEQUENCE [LARGE SCALE GENOMIC DNA]</scope>
    <source>
        <strain evidence="8">BD3526</strain>
    </source>
</reference>
<dbReference type="GO" id="GO:0015171">
    <property type="term" value="F:amino acid transmembrane transporter activity"/>
    <property type="evidence" value="ECO:0007669"/>
    <property type="project" value="TreeGrafter"/>
</dbReference>
<accession>A0A172ZBE2</accession>
<feature type="transmembrane region" description="Helical" evidence="6">
    <location>
        <begin position="145"/>
        <end position="168"/>
    </location>
</feature>
<feature type="transmembrane region" description="Helical" evidence="6">
    <location>
        <begin position="39"/>
        <end position="66"/>
    </location>
</feature>
<dbReference type="PIRSF" id="PIRSF006324">
    <property type="entry name" value="LeuE"/>
    <property type="match status" value="1"/>
</dbReference>
<dbReference type="OrthoDB" id="9784202at2"/>
<dbReference type="STRING" id="1616788.AR543_02250"/>
<organism evidence="7 8">
    <name type="scientific">Paenibacillus bovis</name>
    <dbReference type="NCBI Taxonomy" id="1616788"/>
    <lineage>
        <taxon>Bacteria</taxon>
        <taxon>Bacillati</taxon>
        <taxon>Bacillota</taxon>
        <taxon>Bacilli</taxon>
        <taxon>Bacillales</taxon>
        <taxon>Paenibacillaceae</taxon>
        <taxon>Paenibacillus</taxon>
    </lineage>
</organism>
<dbReference type="KEGG" id="pbv:AR543_02250"/>
<reference evidence="7 8" key="2">
    <citation type="journal article" date="2016" name="Int. J. Syst. Evol. Microbiol.">
        <title>Paenibacillus bovis sp. nov., isolated from raw yak (Bos grunniens) milk.</title>
        <authorList>
            <person name="Gao C."/>
            <person name="Han J."/>
            <person name="Liu Z."/>
            <person name="Xu X."/>
            <person name="Hang F."/>
            <person name="Wu Z."/>
        </authorList>
    </citation>
    <scope>NUCLEOTIDE SEQUENCE [LARGE SCALE GENOMIC DNA]</scope>
    <source>
        <strain evidence="7 8">BD3526</strain>
    </source>
</reference>
<dbReference type="InterPro" id="IPR001123">
    <property type="entry name" value="LeuE-type"/>
</dbReference>
<evidence type="ECO:0000256" key="3">
    <source>
        <dbReference type="ARBA" id="ARBA00022692"/>
    </source>
</evidence>
<keyword evidence="5 6" id="KW-0472">Membrane</keyword>
<evidence type="ECO:0000256" key="5">
    <source>
        <dbReference type="ARBA" id="ARBA00023136"/>
    </source>
</evidence>
<evidence type="ECO:0000313" key="8">
    <source>
        <dbReference type="Proteomes" id="UP000078148"/>
    </source>
</evidence>
<protein>
    <submittedName>
        <fullName evidence="7">Threonine transporter RhtB</fullName>
    </submittedName>
</protein>
<keyword evidence="2" id="KW-1003">Cell membrane</keyword>
<feature type="transmembrane region" description="Helical" evidence="6">
    <location>
        <begin position="123"/>
        <end position="139"/>
    </location>
</feature>
<dbReference type="AlphaFoldDB" id="A0A172ZBE2"/>
<dbReference type="PANTHER" id="PTHR30086:SF20">
    <property type="entry name" value="ARGININE EXPORTER PROTEIN ARGO-RELATED"/>
    <property type="match status" value="1"/>
</dbReference>
<evidence type="ECO:0000313" key="7">
    <source>
        <dbReference type="EMBL" id="ANF94966.1"/>
    </source>
</evidence>
<keyword evidence="8" id="KW-1185">Reference proteome</keyword>
<proteinExistence type="predicted"/>
<sequence>MDLLSVLSFLGTAVLLTLLPGPDNMFVLAQSIAHGRKAGIATTLGLCTGLLVHITAATLGISAIIYQSALAFNIVKYAGAAYLLYLAWKSFRARDEELLVDSGQLPALHFGTLYRRGIVMSSLNPKVSLFFLALLPPFVNQQAGYVPLQMLVLGFIFLIQALILFSIVSVCAGRVRGWLIRRPRISRKINTMQGVIFTLIGLKVAFSSR</sequence>
<dbReference type="Pfam" id="PF01810">
    <property type="entry name" value="LysE"/>
    <property type="match status" value="1"/>
</dbReference>
<evidence type="ECO:0000256" key="6">
    <source>
        <dbReference type="SAM" id="Phobius"/>
    </source>
</evidence>
<dbReference type="GO" id="GO:0005886">
    <property type="term" value="C:plasma membrane"/>
    <property type="evidence" value="ECO:0007669"/>
    <property type="project" value="UniProtKB-SubCell"/>
</dbReference>
<evidence type="ECO:0000256" key="2">
    <source>
        <dbReference type="ARBA" id="ARBA00022475"/>
    </source>
</evidence>
<comment type="subcellular location">
    <subcellularLocation>
        <location evidence="1">Cell membrane</location>
        <topology evidence="1">Multi-pass membrane protein</topology>
    </subcellularLocation>
</comment>
<gene>
    <name evidence="7" type="ORF">AR543_02250</name>
</gene>
<evidence type="ECO:0000256" key="1">
    <source>
        <dbReference type="ARBA" id="ARBA00004651"/>
    </source>
</evidence>
<evidence type="ECO:0000256" key="4">
    <source>
        <dbReference type="ARBA" id="ARBA00022989"/>
    </source>
</evidence>
<dbReference type="RefSeq" id="WP_060531465.1">
    <property type="nucleotide sequence ID" value="NZ_CP013023.1"/>
</dbReference>
<dbReference type="PANTHER" id="PTHR30086">
    <property type="entry name" value="ARGININE EXPORTER PROTEIN ARGO"/>
    <property type="match status" value="1"/>
</dbReference>
<dbReference type="Proteomes" id="UP000078148">
    <property type="component" value="Chromosome"/>
</dbReference>
<dbReference type="EMBL" id="CP013023">
    <property type="protein sequence ID" value="ANF94966.1"/>
    <property type="molecule type" value="Genomic_DNA"/>
</dbReference>
<keyword evidence="3 6" id="KW-0812">Transmembrane</keyword>
<keyword evidence="4 6" id="KW-1133">Transmembrane helix</keyword>